<protein>
    <submittedName>
        <fullName evidence="1 2">Uncharacterized protein</fullName>
    </submittedName>
</protein>
<sequence length="50" mass="5833">MYSISQRSMHDMMIVCYCAIASYTTRAFTSLEIKSITLDHTVDQKFFFSI</sequence>
<dbReference type="AlphaFoldDB" id="A0A2K2D8A6"/>
<dbReference type="EnsemblPlants" id="PNT70518">
    <property type="protein sequence ID" value="PNT70518"/>
    <property type="gene ID" value="BRADI_2g13229v3"/>
</dbReference>
<dbReference type="Gramene" id="PNT70518">
    <property type="protein sequence ID" value="PNT70518"/>
    <property type="gene ID" value="BRADI_2g13229v3"/>
</dbReference>
<evidence type="ECO:0000313" key="3">
    <source>
        <dbReference type="Proteomes" id="UP000008810"/>
    </source>
</evidence>
<dbReference type="InParanoid" id="A0A2K2D8A6"/>
<proteinExistence type="predicted"/>
<name>A0A2K2D8A6_BRADI</name>
<keyword evidence="3" id="KW-1185">Reference proteome</keyword>
<reference evidence="1" key="2">
    <citation type="submission" date="2017-06" db="EMBL/GenBank/DDBJ databases">
        <title>WGS assembly of Brachypodium distachyon.</title>
        <authorList>
            <consortium name="The International Brachypodium Initiative"/>
            <person name="Lucas S."/>
            <person name="Harmon-Smith M."/>
            <person name="Lail K."/>
            <person name="Tice H."/>
            <person name="Grimwood J."/>
            <person name="Bruce D."/>
            <person name="Barry K."/>
            <person name="Shu S."/>
            <person name="Lindquist E."/>
            <person name="Wang M."/>
            <person name="Pitluck S."/>
            <person name="Vogel J.P."/>
            <person name="Garvin D.F."/>
            <person name="Mockler T.C."/>
            <person name="Schmutz J."/>
            <person name="Rokhsar D."/>
            <person name="Bevan M.W."/>
        </authorList>
    </citation>
    <scope>NUCLEOTIDE SEQUENCE</scope>
    <source>
        <strain evidence="1">Bd21</strain>
    </source>
</reference>
<evidence type="ECO:0000313" key="1">
    <source>
        <dbReference type="EMBL" id="PNT70518.1"/>
    </source>
</evidence>
<reference evidence="1 2" key="1">
    <citation type="journal article" date="2010" name="Nature">
        <title>Genome sequencing and analysis of the model grass Brachypodium distachyon.</title>
        <authorList>
            <consortium name="International Brachypodium Initiative"/>
        </authorList>
    </citation>
    <scope>NUCLEOTIDE SEQUENCE [LARGE SCALE GENOMIC DNA]</scope>
    <source>
        <strain evidence="1 2">Bd21</strain>
    </source>
</reference>
<dbReference type="EMBL" id="CM000881">
    <property type="protein sequence ID" value="PNT70518.1"/>
    <property type="molecule type" value="Genomic_DNA"/>
</dbReference>
<organism evidence="1">
    <name type="scientific">Brachypodium distachyon</name>
    <name type="common">Purple false brome</name>
    <name type="synonym">Trachynia distachya</name>
    <dbReference type="NCBI Taxonomy" id="15368"/>
    <lineage>
        <taxon>Eukaryota</taxon>
        <taxon>Viridiplantae</taxon>
        <taxon>Streptophyta</taxon>
        <taxon>Embryophyta</taxon>
        <taxon>Tracheophyta</taxon>
        <taxon>Spermatophyta</taxon>
        <taxon>Magnoliopsida</taxon>
        <taxon>Liliopsida</taxon>
        <taxon>Poales</taxon>
        <taxon>Poaceae</taxon>
        <taxon>BOP clade</taxon>
        <taxon>Pooideae</taxon>
        <taxon>Stipodae</taxon>
        <taxon>Brachypodieae</taxon>
        <taxon>Brachypodium</taxon>
    </lineage>
</organism>
<accession>A0A2K2D8A6</accession>
<gene>
    <name evidence="1" type="ORF">BRADI_2g13229v3</name>
</gene>
<evidence type="ECO:0000313" key="2">
    <source>
        <dbReference type="EnsemblPlants" id="PNT70518"/>
    </source>
</evidence>
<dbReference type="Proteomes" id="UP000008810">
    <property type="component" value="Chromosome 2"/>
</dbReference>
<reference evidence="2" key="3">
    <citation type="submission" date="2018-08" db="UniProtKB">
        <authorList>
            <consortium name="EnsemblPlants"/>
        </authorList>
    </citation>
    <scope>IDENTIFICATION</scope>
    <source>
        <strain evidence="2">cv. Bd21</strain>
    </source>
</reference>